<dbReference type="OrthoDB" id="2943819at2"/>
<proteinExistence type="predicted"/>
<protein>
    <submittedName>
        <fullName evidence="2">Uncharacterized protein</fullName>
    </submittedName>
</protein>
<keyword evidence="1" id="KW-0812">Transmembrane</keyword>
<reference evidence="2 3" key="1">
    <citation type="submission" date="2016-02" db="EMBL/GenBank/DDBJ databases">
        <title>Comparison of Clostridium stercorarium subspecies using comparative genomics and transcriptomics.</title>
        <authorList>
            <person name="Schellenberg J."/>
            <person name="Thallinger G."/>
            <person name="Levin D.B."/>
            <person name="Zhang X."/>
            <person name="Alvare G."/>
            <person name="Fristensky B."/>
            <person name="Sparling R."/>
        </authorList>
    </citation>
    <scope>NUCLEOTIDE SEQUENCE [LARGE SCALE GENOMIC DNA]</scope>
    <source>
        <strain evidence="2 3">DSM 2910</strain>
    </source>
</reference>
<gene>
    <name evidence="2" type="ORF">CSTERTH_11795</name>
</gene>
<dbReference type="AlphaFoldDB" id="A0A1B1YG01"/>
<dbReference type="EMBL" id="CP014672">
    <property type="protein sequence ID" value="ANW99670.1"/>
    <property type="molecule type" value="Genomic_DNA"/>
</dbReference>
<dbReference type="RefSeq" id="WP_015360099.1">
    <property type="nucleotide sequence ID" value="NZ_CP014672.1"/>
</dbReference>
<evidence type="ECO:0000313" key="3">
    <source>
        <dbReference type="Proteomes" id="UP000092971"/>
    </source>
</evidence>
<feature type="transmembrane region" description="Helical" evidence="1">
    <location>
        <begin position="30"/>
        <end position="51"/>
    </location>
</feature>
<sequence length="95" mass="10794">MRCPYCGNNLPVEAEIRDVQQDKVYGVKQWFGTMLLMLIPGVNLILLFIWAFSGKVNKNKKNWAIAAIFIYAIVILILVALYFMLVSMVNRLLGG</sequence>
<accession>A0A1B1YG01</accession>
<evidence type="ECO:0000256" key="1">
    <source>
        <dbReference type="SAM" id="Phobius"/>
    </source>
</evidence>
<keyword evidence="1" id="KW-0472">Membrane</keyword>
<evidence type="ECO:0000313" key="2">
    <source>
        <dbReference type="EMBL" id="ANW99670.1"/>
    </source>
</evidence>
<keyword evidence="1" id="KW-1133">Transmembrane helix</keyword>
<name>A0A1B1YG01_THEST</name>
<organism evidence="2 3">
    <name type="scientific">Thermoclostridium stercorarium subsp. thermolacticum DSM 2910</name>
    <dbReference type="NCBI Taxonomy" id="1121336"/>
    <lineage>
        <taxon>Bacteria</taxon>
        <taxon>Bacillati</taxon>
        <taxon>Bacillota</taxon>
        <taxon>Clostridia</taxon>
        <taxon>Eubacteriales</taxon>
        <taxon>Oscillospiraceae</taxon>
        <taxon>Thermoclostridium</taxon>
    </lineage>
</organism>
<feature type="transmembrane region" description="Helical" evidence="1">
    <location>
        <begin position="63"/>
        <end position="85"/>
    </location>
</feature>
<dbReference type="Proteomes" id="UP000092971">
    <property type="component" value="Chromosome"/>
</dbReference>